<dbReference type="InterPro" id="IPR002938">
    <property type="entry name" value="FAD-bd"/>
</dbReference>
<proteinExistence type="predicted"/>
<keyword evidence="6" id="KW-1185">Reference proteome</keyword>
<reference evidence="5" key="2">
    <citation type="submission" date="2023-06" db="EMBL/GenBank/DDBJ databases">
        <authorList>
            <consortium name="Lawrence Berkeley National Laboratory"/>
            <person name="Mondo S.J."/>
            <person name="Hensen N."/>
            <person name="Bonometti L."/>
            <person name="Westerberg I."/>
            <person name="Brannstrom I.O."/>
            <person name="Guillou S."/>
            <person name="Cros-Aarteil S."/>
            <person name="Calhoun S."/>
            <person name="Haridas S."/>
            <person name="Kuo A."/>
            <person name="Pangilinan J."/>
            <person name="Riley R."/>
            <person name="Labutti K."/>
            <person name="Andreopoulos B."/>
            <person name="Lipzen A."/>
            <person name="Chen C."/>
            <person name="Yanf M."/>
            <person name="Daum C."/>
            <person name="Ng V."/>
            <person name="Clum A."/>
            <person name="Steindorff A."/>
            <person name="Ohm R."/>
            <person name="Martin F."/>
            <person name="Silar P."/>
            <person name="Natvig D."/>
            <person name="Lalanne C."/>
            <person name="Gautier V."/>
            <person name="Ament-Velasquez S.L."/>
            <person name="Kruys A."/>
            <person name="Hutchinson M.I."/>
            <person name="Powell A.J."/>
            <person name="Barry K."/>
            <person name="Miller A.N."/>
            <person name="Grigoriev I.V."/>
            <person name="Debuchy R."/>
            <person name="Gladieux P."/>
            <person name="Thoren M.H."/>
            <person name="Johannesson H."/>
        </authorList>
    </citation>
    <scope>NUCLEOTIDE SEQUENCE</scope>
    <source>
        <strain evidence="5">CBS 333.67</strain>
    </source>
</reference>
<dbReference type="InterPro" id="IPR051704">
    <property type="entry name" value="FAD_aromatic-hydroxylase"/>
</dbReference>
<evidence type="ECO:0000256" key="2">
    <source>
        <dbReference type="ARBA" id="ARBA00022827"/>
    </source>
</evidence>
<comment type="caution">
    <text evidence="5">The sequence shown here is derived from an EMBL/GenBank/DDBJ whole genome shotgun (WGS) entry which is preliminary data.</text>
</comment>
<protein>
    <recommendedName>
        <fullName evidence="4">FAD-binding domain-containing protein</fullName>
    </recommendedName>
</protein>
<evidence type="ECO:0000256" key="1">
    <source>
        <dbReference type="ARBA" id="ARBA00022630"/>
    </source>
</evidence>
<dbReference type="GeneID" id="87888272"/>
<keyword evidence="2" id="KW-0274">FAD</keyword>
<dbReference type="AlphaFoldDB" id="A0AAJ0GU17"/>
<dbReference type="RefSeq" id="XP_062721921.1">
    <property type="nucleotide sequence ID" value="XM_062869443.1"/>
</dbReference>
<evidence type="ECO:0000259" key="4">
    <source>
        <dbReference type="Pfam" id="PF01494"/>
    </source>
</evidence>
<dbReference type="GO" id="GO:0016491">
    <property type="term" value="F:oxidoreductase activity"/>
    <property type="evidence" value="ECO:0007669"/>
    <property type="project" value="UniProtKB-KW"/>
</dbReference>
<dbReference type="GO" id="GO:0071949">
    <property type="term" value="F:FAD binding"/>
    <property type="evidence" value="ECO:0007669"/>
    <property type="project" value="InterPro"/>
</dbReference>
<reference evidence="5" key="1">
    <citation type="journal article" date="2023" name="Mol. Phylogenet. Evol.">
        <title>Genome-scale phylogeny and comparative genomics of the fungal order Sordariales.</title>
        <authorList>
            <person name="Hensen N."/>
            <person name="Bonometti L."/>
            <person name="Westerberg I."/>
            <person name="Brannstrom I.O."/>
            <person name="Guillou S."/>
            <person name="Cros-Aarteil S."/>
            <person name="Calhoun S."/>
            <person name="Haridas S."/>
            <person name="Kuo A."/>
            <person name="Mondo S."/>
            <person name="Pangilinan J."/>
            <person name="Riley R."/>
            <person name="LaButti K."/>
            <person name="Andreopoulos B."/>
            <person name="Lipzen A."/>
            <person name="Chen C."/>
            <person name="Yan M."/>
            <person name="Daum C."/>
            <person name="Ng V."/>
            <person name="Clum A."/>
            <person name="Steindorff A."/>
            <person name="Ohm R.A."/>
            <person name="Martin F."/>
            <person name="Silar P."/>
            <person name="Natvig D.O."/>
            <person name="Lalanne C."/>
            <person name="Gautier V."/>
            <person name="Ament-Velasquez S.L."/>
            <person name="Kruys A."/>
            <person name="Hutchinson M.I."/>
            <person name="Powell A.J."/>
            <person name="Barry K."/>
            <person name="Miller A.N."/>
            <person name="Grigoriev I.V."/>
            <person name="Debuchy R."/>
            <person name="Gladieux P."/>
            <person name="Hiltunen Thoren M."/>
            <person name="Johannesson H."/>
        </authorList>
    </citation>
    <scope>NUCLEOTIDE SEQUENCE</scope>
    <source>
        <strain evidence="5">CBS 333.67</strain>
    </source>
</reference>
<gene>
    <name evidence="5" type="ORF">B0T15DRAFT_534479</name>
</gene>
<dbReference type="Gene3D" id="3.30.9.10">
    <property type="entry name" value="D-Amino Acid Oxidase, subunit A, domain 2"/>
    <property type="match status" value="1"/>
</dbReference>
<dbReference type="PRINTS" id="PR00420">
    <property type="entry name" value="RNGMNOXGNASE"/>
</dbReference>
<sequence length="383" mass="42344">MRATGLEAAVRARTVDEPGLAIVHRRGGKVQAYFAANKSGKGAQGFSAEWEIMRGDLCEILYEATVGLEGVKYVFGTSVEEFRSVKDGKAVHVRLSDGTEAEYDLLVGCDGLGSKIRRRMFSDGRPDRLRPIGMLSAFYTVPPREGDPAYATIMNLPGRRHVLTRRDRPDCLRVYLGAHAESEHGPELSRVLKSKGTVAEKKEAWKKVFRADMHNTHQLQRFLDALDSPEADDFYTVEYAQVMIDSWSEGRVVLVGDAGYCPSPITGFGTSLAMIGAYVLAGEIARACGGAQGETDPWDNIPAALAAYETKLRPLVDHVQDIDIDRRTGLFLPDSAWAIALISWIAWLISTLRIDRLVTRFGSDDNGPWKLPEYPELMPVKKA</sequence>
<keyword evidence="3" id="KW-0560">Oxidoreductase</keyword>
<dbReference type="SUPFAM" id="SSF51905">
    <property type="entry name" value="FAD/NAD(P)-binding domain"/>
    <property type="match status" value="1"/>
</dbReference>
<evidence type="ECO:0000313" key="5">
    <source>
        <dbReference type="EMBL" id="KAK3306141.1"/>
    </source>
</evidence>
<accession>A0AAJ0GU17</accession>
<dbReference type="Proteomes" id="UP001273166">
    <property type="component" value="Unassembled WGS sequence"/>
</dbReference>
<dbReference type="Gene3D" id="3.50.50.60">
    <property type="entry name" value="FAD/NAD(P)-binding domain"/>
    <property type="match status" value="1"/>
</dbReference>
<name>A0AAJ0GU17_9PEZI</name>
<dbReference type="InterPro" id="IPR036188">
    <property type="entry name" value="FAD/NAD-bd_sf"/>
</dbReference>
<dbReference type="PANTHER" id="PTHR46865:SF7">
    <property type="entry name" value="MONOOXYGENASE, PUTATIVE (AFU_ORTHOLOGUE AFUA_8G07040)-RELATED"/>
    <property type="match status" value="1"/>
</dbReference>
<dbReference type="EMBL" id="JAUDZG010000004">
    <property type="protein sequence ID" value="KAK3306141.1"/>
    <property type="molecule type" value="Genomic_DNA"/>
</dbReference>
<organism evidence="5 6">
    <name type="scientific">Chaetomium strumarium</name>
    <dbReference type="NCBI Taxonomy" id="1170767"/>
    <lineage>
        <taxon>Eukaryota</taxon>
        <taxon>Fungi</taxon>
        <taxon>Dikarya</taxon>
        <taxon>Ascomycota</taxon>
        <taxon>Pezizomycotina</taxon>
        <taxon>Sordariomycetes</taxon>
        <taxon>Sordariomycetidae</taxon>
        <taxon>Sordariales</taxon>
        <taxon>Chaetomiaceae</taxon>
        <taxon>Chaetomium</taxon>
    </lineage>
</organism>
<dbReference type="PANTHER" id="PTHR46865">
    <property type="entry name" value="OXIDOREDUCTASE-RELATED"/>
    <property type="match status" value="1"/>
</dbReference>
<dbReference type="Pfam" id="PF01494">
    <property type="entry name" value="FAD_binding_3"/>
    <property type="match status" value="1"/>
</dbReference>
<evidence type="ECO:0000256" key="3">
    <source>
        <dbReference type="ARBA" id="ARBA00023002"/>
    </source>
</evidence>
<evidence type="ECO:0000313" key="6">
    <source>
        <dbReference type="Proteomes" id="UP001273166"/>
    </source>
</evidence>
<feature type="domain" description="FAD-binding" evidence="4">
    <location>
        <begin position="1"/>
        <end position="293"/>
    </location>
</feature>
<keyword evidence="1" id="KW-0285">Flavoprotein</keyword>